<keyword evidence="5 15" id="KW-0288">FMN</keyword>
<protein>
    <recommendedName>
        <fullName evidence="15">Riboflavin biosynthesis protein</fullName>
    </recommendedName>
    <domain>
        <recommendedName>
            <fullName evidence="15">Riboflavin kinase</fullName>
            <ecNumber evidence="15">2.7.1.26</ecNumber>
        </recommendedName>
        <alternativeName>
            <fullName evidence="15">Flavokinase</fullName>
        </alternativeName>
    </domain>
    <domain>
        <recommendedName>
            <fullName evidence="15">FMN adenylyltransferase</fullName>
            <ecNumber evidence="15">2.7.7.2</ecNumber>
        </recommendedName>
        <alternativeName>
            <fullName evidence="15">FAD pyrophosphorylase</fullName>
        </alternativeName>
        <alternativeName>
            <fullName evidence="15">FAD synthase</fullName>
        </alternativeName>
    </domain>
</protein>
<keyword evidence="11 15" id="KW-0067">ATP-binding</keyword>
<dbReference type="PATRIC" id="fig|1408281.3.peg.809"/>
<comment type="catalytic activity">
    <reaction evidence="14 15">
        <text>FMN + ATP + H(+) = FAD + diphosphate</text>
        <dbReference type="Rhea" id="RHEA:17237"/>
        <dbReference type="ChEBI" id="CHEBI:15378"/>
        <dbReference type="ChEBI" id="CHEBI:30616"/>
        <dbReference type="ChEBI" id="CHEBI:33019"/>
        <dbReference type="ChEBI" id="CHEBI:57692"/>
        <dbReference type="ChEBI" id="CHEBI:58210"/>
        <dbReference type="EC" id="2.7.7.2"/>
    </reaction>
</comment>
<dbReference type="NCBIfam" id="NF004162">
    <property type="entry name" value="PRK05627.1-5"/>
    <property type="match status" value="1"/>
</dbReference>
<comment type="function">
    <text evidence="1">Catalyzes the phosphorylation of riboflavin to FMN followed by the adenylation of FMN to FAD.</text>
</comment>
<dbReference type="GO" id="GO:0008531">
    <property type="term" value="F:riboflavin kinase activity"/>
    <property type="evidence" value="ECO:0007669"/>
    <property type="project" value="UniProtKB-UniRule"/>
</dbReference>
<comment type="catalytic activity">
    <reaction evidence="13 15">
        <text>riboflavin + ATP = FMN + ADP + H(+)</text>
        <dbReference type="Rhea" id="RHEA:14357"/>
        <dbReference type="ChEBI" id="CHEBI:15378"/>
        <dbReference type="ChEBI" id="CHEBI:30616"/>
        <dbReference type="ChEBI" id="CHEBI:57986"/>
        <dbReference type="ChEBI" id="CHEBI:58210"/>
        <dbReference type="ChEBI" id="CHEBI:456216"/>
        <dbReference type="EC" id="2.7.1.26"/>
    </reaction>
</comment>
<dbReference type="InterPro" id="IPR015864">
    <property type="entry name" value="FAD_synthase"/>
</dbReference>
<evidence type="ECO:0000256" key="9">
    <source>
        <dbReference type="ARBA" id="ARBA00022777"/>
    </source>
</evidence>
<evidence type="ECO:0000256" key="2">
    <source>
        <dbReference type="ARBA" id="ARBA00004726"/>
    </source>
</evidence>
<evidence type="ECO:0000256" key="13">
    <source>
        <dbReference type="ARBA" id="ARBA00047880"/>
    </source>
</evidence>
<evidence type="ECO:0000256" key="10">
    <source>
        <dbReference type="ARBA" id="ARBA00022827"/>
    </source>
</evidence>
<dbReference type="NCBIfam" id="TIGR00083">
    <property type="entry name" value="ribF"/>
    <property type="match status" value="1"/>
</dbReference>
<evidence type="ECO:0000256" key="1">
    <source>
        <dbReference type="ARBA" id="ARBA00002121"/>
    </source>
</evidence>
<gene>
    <name evidence="17" type="primary">ribF</name>
    <name evidence="17" type="ORF">Epro_0790</name>
</gene>
<keyword evidence="6 15" id="KW-0808">Transferase</keyword>
<keyword evidence="7 15" id="KW-0548">Nucleotidyltransferase</keyword>
<evidence type="ECO:0000256" key="8">
    <source>
        <dbReference type="ARBA" id="ARBA00022741"/>
    </source>
</evidence>
<comment type="pathway">
    <text evidence="2 15">Cofactor biosynthesis; FAD biosynthesis; FAD from FMN: step 1/1.</text>
</comment>
<reference evidence="17 18" key="1">
    <citation type="submission" date="2014-09" db="EMBL/GenBank/DDBJ databases">
        <title>Complete genome sequence of Endomicrobium proavitum.</title>
        <authorList>
            <person name="Zheng H."/>
        </authorList>
    </citation>
    <scope>NUCLEOTIDE SEQUENCE [LARGE SCALE GENOMIC DNA]</scope>
    <source>
        <strain evidence="17 18">Rsa215</strain>
    </source>
</reference>
<evidence type="ECO:0000256" key="5">
    <source>
        <dbReference type="ARBA" id="ARBA00022643"/>
    </source>
</evidence>
<dbReference type="GO" id="GO:0003919">
    <property type="term" value="F:FMN adenylyltransferase activity"/>
    <property type="evidence" value="ECO:0007669"/>
    <property type="project" value="UniProtKB-UniRule"/>
</dbReference>
<evidence type="ECO:0000256" key="12">
    <source>
        <dbReference type="ARBA" id="ARBA00023268"/>
    </source>
</evidence>
<dbReference type="PIRSF" id="PIRSF004491">
    <property type="entry name" value="FAD_Synth"/>
    <property type="match status" value="1"/>
</dbReference>
<keyword evidence="8 15" id="KW-0547">Nucleotide-binding</keyword>
<evidence type="ECO:0000256" key="4">
    <source>
        <dbReference type="ARBA" id="ARBA00022630"/>
    </source>
</evidence>
<dbReference type="Gene3D" id="2.40.30.30">
    <property type="entry name" value="Riboflavin kinase-like"/>
    <property type="match status" value="1"/>
</dbReference>
<dbReference type="InterPro" id="IPR015865">
    <property type="entry name" value="Riboflavin_kinase_bac/euk"/>
</dbReference>
<dbReference type="GO" id="GO:0005524">
    <property type="term" value="F:ATP binding"/>
    <property type="evidence" value="ECO:0007669"/>
    <property type="project" value="UniProtKB-UniRule"/>
</dbReference>
<name>A0A0G3WKZ0_9BACT</name>
<dbReference type="KEGG" id="epo:Epro_0790"/>
<dbReference type="PANTHER" id="PTHR22749">
    <property type="entry name" value="RIBOFLAVIN KINASE/FMN ADENYLYLTRANSFERASE"/>
    <property type="match status" value="1"/>
</dbReference>
<dbReference type="AlphaFoldDB" id="A0A0G3WKZ0"/>
<evidence type="ECO:0000256" key="11">
    <source>
        <dbReference type="ARBA" id="ARBA00022840"/>
    </source>
</evidence>
<keyword evidence="10 15" id="KW-0274">FAD</keyword>
<comment type="similarity">
    <text evidence="15">Belongs to the ribF family.</text>
</comment>
<dbReference type="STRING" id="1408281.Epro_0790"/>
<keyword evidence="18" id="KW-1185">Reference proteome</keyword>
<dbReference type="InterPro" id="IPR014729">
    <property type="entry name" value="Rossmann-like_a/b/a_fold"/>
</dbReference>
<dbReference type="Gene3D" id="3.40.50.620">
    <property type="entry name" value="HUPs"/>
    <property type="match status" value="1"/>
</dbReference>
<dbReference type="InterPro" id="IPR023465">
    <property type="entry name" value="Riboflavin_kinase_dom_sf"/>
</dbReference>
<dbReference type="SUPFAM" id="SSF82114">
    <property type="entry name" value="Riboflavin kinase-like"/>
    <property type="match status" value="1"/>
</dbReference>
<keyword evidence="4 15" id="KW-0285">Flavoprotein</keyword>
<dbReference type="Proteomes" id="UP000035337">
    <property type="component" value="Chromosome"/>
</dbReference>
<dbReference type="InterPro" id="IPR002606">
    <property type="entry name" value="Riboflavin_kinase_bac"/>
</dbReference>
<feature type="domain" description="Riboflavin kinase" evidence="16">
    <location>
        <begin position="163"/>
        <end position="287"/>
    </location>
</feature>
<dbReference type="OrthoDB" id="9803667at2"/>
<dbReference type="EC" id="2.7.1.26" evidence="15"/>
<dbReference type="RefSeq" id="WP_052570708.1">
    <property type="nucleotide sequence ID" value="NZ_CP009498.1"/>
</dbReference>
<dbReference type="GO" id="GO:0006747">
    <property type="term" value="P:FAD biosynthetic process"/>
    <property type="evidence" value="ECO:0007669"/>
    <property type="project" value="UniProtKB-UniRule"/>
</dbReference>
<dbReference type="UniPathway" id="UPA00277">
    <property type="reaction ID" value="UER00407"/>
</dbReference>
<dbReference type="EMBL" id="CP009498">
    <property type="protein sequence ID" value="AKL98169.1"/>
    <property type="molecule type" value="Genomic_DNA"/>
</dbReference>
<dbReference type="UniPathway" id="UPA00276">
    <property type="reaction ID" value="UER00406"/>
</dbReference>
<evidence type="ECO:0000259" key="16">
    <source>
        <dbReference type="SMART" id="SM00904"/>
    </source>
</evidence>
<dbReference type="GO" id="GO:0009398">
    <property type="term" value="P:FMN biosynthetic process"/>
    <property type="evidence" value="ECO:0007669"/>
    <property type="project" value="UniProtKB-UniRule"/>
</dbReference>
<evidence type="ECO:0000256" key="3">
    <source>
        <dbReference type="ARBA" id="ARBA00005201"/>
    </source>
</evidence>
<dbReference type="EC" id="2.7.7.2" evidence="15"/>
<organism evidence="17 18">
    <name type="scientific">Endomicrobium proavitum</name>
    <dbReference type="NCBI Taxonomy" id="1408281"/>
    <lineage>
        <taxon>Bacteria</taxon>
        <taxon>Pseudomonadati</taxon>
        <taxon>Elusimicrobiota</taxon>
        <taxon>Endomicrobiia</taxon>
        <taxon>Endomicrobiales</taxon>
        <taxon>Endomicrobiaceae</taxon>
        <taxon>Endomicrobium</taxon>
    </lineage>
</organism>
<comment type="pathway">
    <text evidence="3 15">Cofactor biosynthesis; FMN biosynthesis; FMN from riboflavin (ATP route): step 1/1.</text>
</comment>
<dbReference type="GO" id="GO:0009231">
    <property type="term" value="P:riboflavin biosynthetic process"/>
    <property type="evidence" value="ECO:0007669"/>
    <property type="project" value="InterPro"/>
</dbReference>
<dbReference type="SUPFAM" id="SSF52374">
    <property type="entry name" value="Nucleotidylyl transferase"/>
    <property type="match status" value="1"/>
</dbReference>
<evidence type="ECO:0000256" key="15">
    <source>
        <dbReference type="PIRNR" id="PIRNR004491"/>
    </source>
</evidence>
<keyword evidence="9 15" id="KW-0418">Kinase</keyword>
<proteinExistence type="inferred from homology"/>
<accession>A0A0G3WKZ0</accession>
<evidence type="ECO:0000256" key="14">
    <source>
        <dbReference type="ARBA" id="ARBA00049494"/>
    </source>
</evidence>
<evidence type="ECO:0000313" key="17">
    <source>
        <dbReference type="EMBL" id="AKL98169.1"/>
    </source>
</evidence>
<dbReference type="SMART" id="SM00904">
    <property type="entry name" value="Flavokinase"/>
    <property type="match status" value="1"/>
</dbReference>
<dbReference type="Pfam" id="PF06574">
    <property type="entry name" value="FAD_syn"/>
    <property type="match status" value="1"/>
</dbReference>
<dbReference type="CDD" id="cd02064">
    <property type="entry name" value="FAD_synthetase_N"/>
    <property type="match status" value="1"/>
</dbReference>
<keyword evidence="12" id="KW-0511">Multifunctional enzyme</keyword>
<dbReference type="InterPro" id="IPR023468">
    <property type="entry name" value="Riboflavin_kinase"/>
</dbReference>
<evidence type="ECO:0000256" key="6">
    <source>
        <dbReference type="ARBA" id="ARBA00022679"/>
    </source>
</evidence>
<dbReference type="PANTHER" id="PTHR22749:SF6">
    <property type="entry name" value="RIBOFLAVIN KINASE"/>
    <property type="match status" value="1"/>
</dbReference>
<sequence>MKTKNSAVTIGTFDGVHKGHKLLIEKTLLAAKKNNYKSVVVALEKPVRRVSGVLSLGKEKIAELSKFPVDEIVVLKVPSEILLSEPEDFFNNFLIKFLNAKIILCGQDFAFGKNRKGSAAWLKKQPNIKLEIINPLKISGKQISSSKIRALLERGDITGANKMLGRNYYFSGMPFKDRGLGAKLGFPTVNLKIDADKLLPKGVFVSLIEQNGKFFAAVTNIGLRPTFGKTDALICETHILNFSGIWKKSKTTVYLLKKLRSEKKFKNIAELKAQIAEDTLKAKKYFQIA</sequence>
<evidence type="ECO:0000313" key="18">
    <source>
        <dbReference type="Proteomes" id="UP000035337"/>
    </source>
</evidence>
<evidence type="ECO:0000256" key="7">
    <source>
        <dbReference type="ARBA" id="ARBA00022695"/>
    </source>
</evidence>
<dbReference type="Pfam" id="PF01687">
    <property type="entry name" value="Flavokinase"/>
    <property type="match status" value="1"/>
</dbReference>